<organism evidence="2 3">
    <name type="scientific">Acinetobacter towneri</name>
    <dbReference type="NCBI Taxonomy" id="202956"/>
    <lineage>
        <taxon>Bacteria</taxon>
        <taxon>Pseudomonadati</taxon>
        <taxon>Pseudomonadota</taxon>
        <taxon>Gammaproteobacteria</taxon>
        <taxon>Moraxellales</taxon>
        <taxon>Moraxellaceae</taxon>
        <taxon>Acinetobacter</taxon>
    </lineage>
</organism>
<keyword evidence="1" id="KW-0812">Transmembrane</keyword>
<proteinExistence type="predicted"/>
<gene>
    <name evidence="2" type="ORF">GJD93_06635</name>
</gene>
<evidence type="ECO:0000313" key="2">
    <source>
        <dbReference type="EMBL" id="QGM27372.1"/>
    </source>
</evidence>
<evidence type="ECO:0000313" key="3">
    <source>
        <dbReference type="Proteomes" id="UP000405075"/>
    </source>
</evidence>
<dbReference type="Proteomes" id="UP000405075">
    <property type="component" value="Chromosome"/>
</dbReference>
<protein>
    <submittedName>
        <fullName evidence="2">Uncharacterized protein</fullName>
    </submittedName>
</protein>
<accession>A0AAP9GVZ3</accession>
<keyword evidence="1" id="KW-1133">Transmembrane helix</keyword>
<sequence length="88" mass="10191">MELEQIVLWVLVLSIAYQFFLSCIGLVNPLYYMTYRGKQIKKRMEHHENQCNQLNRGEKVWTYKIASACALVIQGVVIFALLKALSVI</sequence>
<name>A0AAP9GVZ3_9GAMM</name>
<keyword evidence="1" id="KW-0472">Membrane</keyword>
<reference evidence="3" key="1">
    <citation type="submission" date="2019-11" db="EMBL/GenBank/DDBJ databases">
        <title>Escherichia coli 1916D6.</title>
        <authorList>
            <person name="Yao H."/>
            <person name="Du X."/>
            <person name="Yu R."/>
            <person name="Li A."/>
        </authorList>
    </citation>
    <scope>NUCLEOTIDE SEQUENCE [LARGE SCALE GENOMIC DNA]</scope>
    <source>
        <strain evidence="3">19110F47</strain>
    </source>
</reference>
<feature type="transmembrane region" description="Helical" evidence="1">
    <location>
        <begin position="6"/>
        <end position="33"/>
    </location>
</feature>
<feature type="transmembrane region" description="Helical" evidence="1">
    <location>
        <begin position="65"/>
        <end position="85"/>
    </location>
</feature>
<dbReference type="EMBL" id="CP046045">
    <property type="protein sequence ID" value="QGM27372.1"/>
    <property type="molecule type" value="Genomic_DNA"/>
</dbReference>
<dbReference type="RefSeq" id="WP_154320616.1">
    <property type="nucleotide sequence ID" value="NZ_CP046045.1"/>
</dbReference>
<evidence type="ECO:0000256" key="1">
    <source>
        <dbReference type="SAM" id="Phobius"/>
    </source>
</evidence>
<dbReference type="AlphaFoldDB" id="A0AAP9GVZ3"/>